<dbReference type="EMBL" id="LNZH02000179">
    <property type="protein sequence ID" value="OCB88376.1"/>
    <property type="molecule type" value="Genomic_DNA"/>
</dbReference>
<name>A0A9Q5HYI7_SANBA</name>
<reference evidence="2" key="1">
    <citation type="submission" date="2016-06" db="EMBL/GenBank/DDBJ databases">
        <title>Draft Genome sequence of the fungus Inonotus baumii.</title>
        <authorList>
            <person name="Zhu H."/>
            <person name="Lin W."/>
        </authorList>
    </citation>
    <scope>NUCLEOTIDE SEQUENCE</scope>
    <source>
        <strain evidence="2">821</strain>
    </source>
</reference>
<evidence type="ECO:0000256" key="1">
    <source>
        <dbReference type="SAM" id="MobiDB-lite"/>
    </source>
</evidence>
<accession>A0A9Q5HYI7</accession>
<comment type="caution">
    <text evidence="2">The sequence shown here is derived from an EMBL/GenBank/DDBJ whole genome shotgun (WGS) entry which is preliminary data.</text>
</comment>
<feature type="region of interest" description="Disordered" evidence="1">
    <location>
        <begin position="169"/>
        <end position="198"/>
    </location>
</feature>
<dbReference type="Proteomes" id="UP000757232">
    <property type="component" value="Unassembled WGS sequence"/>
</dbReference>
<keyword evidence="3" id="KW-1185">Reference proteome</keyword>
<dbReference type="AlphaFoldDB" id="A0A9Q5HYI7"/>
<protein>
    <submittedName>
        <fullName evidence="2">Uncharacterized protein</fullName>
    </submittedName>
</protein>
<gene>
    <name evidence="2" type="ORF">A7U60_g4417</name>
</gene>
<organism evidence="2 3">
    <name type="scientific">Sanghuangporus baumii</name>
    <name type="common">Phellinus baumii</name>
    <dbReference type="NCBI Taxonomy" id="108892"/>
    <lineage>
        <taxon>Eukaryota</taxon>
        <taxon>Fungi</taxon>
        <taxon>Dikarya</taxon>
        <taxon>Basidiomycota</taxon>
        <taxon>Agaricomycotina</taxon>
        <taxon>Agaricomycetes</taxon>
        <taxon>Hymenochaetales</taxon>
        <taxon>Hymenochaetaceae</taxon>
        <taxon>Sanghuangporus</taxon>
    </lineage>
</organism>
<dbReference type="OrthoDB" id="2921613at2759"/>
<sequence length="501" mass="56045">MDSAGRDKENASIVNTKKNISLRRPPKCIRLSDRWPVLSRIIRSTKSGTALLDSTSSTDLLDDPNSYQDQDCTRSVRHSNDTSILPSAGYSQRVLHPLSPKFPSPLSGVCPVGRLLLARHNYPHRGHSQSALYLQRDFWRKRKCEWDDYEFLLYRAGLTLEEAYGGTVEDENGSSHALPPHLKTGPWNGRSNPAPRESSETKLAVPVFLNYSTYPRLGDLSSIRDPFLLSVDTWFSDFPLWTLSKLFWIFDVNYRSGHSARSGMSAQNVNAFTKDFDMGNSSVDAVSVSETEFSDTTLVETNSILPPSPGDHLKGAIRCQILPEHSLLYPISLDSVRNTDAHAKTWEVDWFSRWEVLYNQVSLAADIVASAGNPAPSTNASKDAARIILTTSNILYDPLRSNVDTWKADEQERESDYSVGTRTDVMHSMEEDEEDYGRVIPLSESLYRIGAQVDPFSMFATAFSEPSVTLNTGLTHTGTPFHSKDYADEISDDLQQLAIYS</sequence>
<proteinExistence type="predicted"/>
<evidence type="ECO:0000313" key="3">
    <source>
        <dbReference type="Proteomes" id="UP000757232"/>
    </source>
</evidence>
<evidence type="ECO:0000313" key="2">
    <source>
        <dbReference type="EMBL" id="OCB88376.1"/>
    </source>
</evidence>